<protein>
    <submittedName>
        <fullName evidence="1">Uncharacterized protein</fullName>
    </submittedName>
</protein>
<organism evidence="1 2">
    <name type="scientific">Puniceicoccus vermicola</name>
    <dbReference type="NCBI Taxonomy" id="388746"/>
    <lineage>
        <taxon>Bacteria</taxon>
        <taxon>Pseudomonadati</taxon>
        <taxon>Verrucomicrobiota</taxon>
        <taxon>Opitutia</taxon>
        <taxon>Puniceicoccales</taxon>
        <taxon>Puniceicoccaceae</taxon>
        <taxon>Puniceicoccus</taxon>
    </lineage>
</organism>
<dbReference type="AlphaFoldDB" id="A0A7X1AYC3"/>
<comment type="caution">
    <text evidence="1">The sequence shown here is derived from an EMBL/GenBank/DDBJ whole genome shotgun (WGS) entry which is preliminary data.</text>
</comment>
<sequence>MIFLFTVRAWRLWAFGASVFLFSCLSAKAVWQVGENYWPFWVNLEEEGPSGPQRRDQFLGPFVEEYTSPEQDWTAVRPFGIRYTENAPLNPRSLYIFYPFYSYRATDPGYYWNLFYLIRGSRYQTNGEMDSSTFEIFPFYFDYDYPHTPAFSYWGILPFYGEIKDRFFFDRVKWVLFPFYTEWENNGETSYGTPWPFIFHRRGAGSSGFAFWPFFGTYKRPGHYSYKYLLWPLIYHQVKNLGAEEPTVNYGFLPFYTYEKRPNMVQENFFWPFFGYTDQQEPDYHETRYFWPFLVQGRGTPYVNRWGPFYTRSIRNGVDKQWWMWPLLKRRTWQTEQLNVSNWSFLYFLYWAEFQTARDPNVDFSASKTYAWPWFSMGNNGQGRKQFQLFTPFQPWFKHNEVIRDVYSPLFAIYRYDGNSELDTWRHSFVFNLVTVEKKEVGHRFTLGPILDVRTGEEEGGFSILHGLFGRKRVGDETDWKLFWFTL</sequence>
<accession>A0A7X1AYC3</accession>
<evidence type="ECO:0000313" key="1">
    <source>
        <dbReference type="EMBL" id="MBC2602034.1"/>
    </source>
</evidence>
<gene>
    <name evidence="1" type="ORF">H5P30_09625</name>
</gene>
<reference evidence="1 2" key="1">
    <citation type="submission" date="2020-07" db="EMBL/GenBank/DDBJ databases">
        <authorList>
            <person name="Feng X."/>
        </authorList>
    </citation>
    <scope>NUCLEOTIDE SEQUENCE [LARGE SCALE GENOMIC DNA]</scope>
    <source>
        <strain evidence="1 2">JCM14086</strain>
    </source>
</reference>
<evidence type="ECO:0000313" key="2">
    <source>
        <dbReference type="Proteomes" id="UP000525652"/>
    </source>
</evidence>
<dbReference type="Proteomes" id="UP000525652">
    <property type="component" value="Unassembled WGS sequence"/>
</dbReference>
<dbReference type="RefSeq" id="WP_185692733.1">
    <property type="nucleotide sequence ID" value="NZ_JACHVA010000081.1"/>
</dbReference>
<keyword evidence="2" id="KW-1185">Reference proteome</keyword>
<name>A0A7X1AYC3_9BACT</name>
<proteinExistence type="predicted"/>
<dbReference type="EMBL" id="JACHVA010000081">
    <property type="protein sequence ID" value="MBC2602034.1"/>
    <property type="molecule type" value="Genomic_DNA"/>
</dbReference>